<dbReference type="InterPro" id="IPR036412">
    <property type="entry name" value="HAD-like_sf"/>
</dbReference>
<dbReference type="Proteomes" id="UP000015101">
    <property type="component" value="Unassembled WGS sequence"/>
</dbReference>
<evidence type="ECO:0000313" key="1">
    <source>
        <dbReference type="EMBL" id="ESO07493.1"/>
    </source>
</evidence>
<dbReference type="PANTHER" id="PTHR20371">
    <property type="entry name" value="ENOLASE-PHOSPHATASE E1"/>
    <property type="match status" value="1"/>
</dbReference>
<reference evidence="2" key="3">
    <citation type="submission" date="2015-06" db="UniProtKB">
        <authorList>
            <consortium name="EnsemblMetazoa"/>
        </authorList>
    </citation>
    <scope>IDENTIFICATION</scope>
</reference>
<dbReference type="EnsemblMetazoa" id="HelroT170028">
    <property type="protein sequence ID" value="HelroP170028"/>
    <property type="gene ID" value="HelroG170028"/>
</dbReference>
<reference evidence="1 3" key="2">
    <citation type="journal article" date="2013" name="Nature">
        <title>Insights into bilaterian evolution from three spiralian genomes.</title>
        <authorList>
            <person name="Simakov O."/>
            <person name="Marletaz F."/>
            <person name="Cho S.J."/>
            <person name="Edsinger-Gonzales E."/>
            <person name="Havlak P."/>
            <person name="Hellsten U."/>
            <person name="Kuo D.H."/>
            <person name="Larsson T."/>
            <person name="Lv J."/>
            <person name="Arendt D."/>
            <person name="Savage R."/>
            <person name="Osoegawa K."/>
            <person name="de Jong P."/>
            <person name="Grimwood J."/>
            <person name="Chapman J.A."/>
            <person name="Shapiro H."/>
            <person name="Aerts A."/>
            <person name="Otillar R.P."/>
            <person name="Terry A.Y."/>
            <person name="Boore J.L."/>
            <person name="Grigoriev I.V."/>
            <person name="Lindberg D.R."/>
            <person name="Seaver E.C."/>
            <person name="Weisblat D.A."/>
            <person name="Putnam N.H."/>
            <person name="Rokhsar D.S."/>
        </authorList>
    </citation>
    <scope>NUCLEOTIDE SEQUENCE</scope>
</reference>
<gene>
    <name evidence="2" type="primary">20203050</name>
    <name evidence="1" type="ORF">HELRODRAFT_170028</name>
</gene>
<organism evidence="2 3">
    <name type="scientific">Helobdella robusta</name>
    <name type="common">Californian leech</name>
    <dbReference type="NCBI Taxonomy" id="6412"/>
    <lineage>
        <taxon>Eukaryota</taxon>
        <taxon>Metazoa</taxon>
        <taxon>Spiralia</taxon>
        <taxon>Lophotrochozoa</taxon>
        <taxon>Annelida</taxon>
        <taxon>Clitellata</taxon>
        <taxon>Hirudinea</taxon>
        <taxon>Rhynchobdellida</taxon>
        <taxon>Glossiphoniidae</taxon>
        <taxon>Helobdella</taxon>
    </lineage>
</organism>
<dbReference type="RefSeq" id="XP_009014104.1">
    <property type="nucleotide sequence ID" value="XM_009015856.1"/>
</dbReference>
<dbReference type="HOGENOM" id="CLU_1016631_0_0_1"/>
<dbReference type="EMBL" id="KB096183">
    <property type="protein sequence ID" value="ESO07493.1"/>
    <property type="molecule type" value="Genomic_DNA"/>
</dbReference>
<dbReference type="GO" id="GO:0043874">
    <property type="term" value="F:acireductone synthase activity"/>
    <property type="evidence" value="ECO:0000318"/>
    <property type="project" value="GO_Central"/>
</dbReference>
<accession>T1F2K1</accession>
<sequence length="274" mass="30291">MDKTSRKRSSTSGDFVYDHVKAVVLEFADVMVAFNHVKDQIHDYVKGNVSEYLKENFEKDEIKSFVDSFRKETGEGLVAIPESGEDEILKAVVDNFLTVLGKSCDHHHKINVVVALLVKKAIEKKEFHEDVHSSIKQWAEKKVKVVVLAPCSCDVIKSLLISGGVSESDVTVESLGEDPRSVKESYVKLADKIQLSPSDVLFITTSPHEATASSAAGLLVVLVKMASADKCCEEEGQDAFRVVHNLKDVFKISYSDVIPHKISRNEAVEEVAKS</sequence>
<evidence type="ECO:0000313" key="3">
    <source>
        <dbReference type="Proteomes" id="UP000015101"/>
    </source>
</evidence>
<dbReference type="InParanoid" id="T1F2K1"/>
<name>T1F2K1_HELRO</name>
<evidence type="ECO:0000313" key="2">
    <source>
        <dbReference type="EnsemblMetazoa" id="HelroP170028"/>
    </source>
</evidence>
<protein>
    <submittedName>
        <fullName evidence="1 2">Uncharacterized protein</fullName>
    </submittedName>
</protein>
<dbReference type="Gene3D" id="3.40.50.1000">
    <property type="entry name" value="HAD superfamily/HAD-like"/>
    <property type="match status" value="1"/>
</dbReference>
<dbReference type="OrthoDB" id="272500at2759"/>
<dbReference type="GeneID" id="20203050"/>
<keyword evidence="3" id="KW-1185">Reference proteome</keyword>
<dbReference type="GO" id="GO:0019509">
    <property type="term" value="P:L-methionine salvage from methylthioadenosine"/>
    <property type="evidence" value="ECO:0000318"/>
    <property type="project" value="GO_Central"/>
</dbReference>
<dbReference type="STRING" id="6412.T1F2K1"/>
<dbReference type="CTD" id="20203050"/>
<dbReference type="eggNOG" id="KOG2630">
    <property type="taxonomic scope" value="Eukaryota"/>
</dbReference>
<dbReference type="AlphaFoldDB" id="T1F2K1"/>
<dbReference type="EMBL" id="AMQM01003464">
    <property type="status" value="NOT_ANNOTATED_CDS"/>
    <property type="molecule type" value="Genomic_DNA"/>
</dbReference>
<dbReference type="KEGG" id="hro:HELRODRAFT_170028"/>
<dbReference type="SUPFAM" id="SSF56784">
    <property type="entry name" value="HAD-like"/>
    <property type="match status" value="1"/>
</dbReference>
<reference evidence="3" key="1">
    <citation type="submission" date="2012-12" db="EMBL/GenBank/DDBJ databases">
        <authorList>
            <person name="Hellsten U."/>
            <person name="Grimwood J."/>
            <person name="Chapman J.A."/>
            <person name="Shapiro H."/>
            <person name="Aerts A."/>
            <person name="Otillar R.P."/>
            <person name="Terry A.Y."/>
            <person name="Boore J.L."/>
            <person name="Simakov O."/>
            <person name="Marletaz F."/>
            <person name="Cho S.-J."/>
            <person name="Edsinger-Gonzales E."/>
            <person name="Havlak P."/>
            <person name="Kuo D.-H."/>
            <person name="Larsson T."/>
            <person name="Lv J."/>
            <person name="Arendt D."/>
            <person name="Savage R."/>
            <person name="Osoegawa K."/>
            <person name="de Jong P."/>
            <person name="Lindberg D.R."/>
            <person name="Seaver E.C."/>
            <person name="Weisblat D.A."/>
            <person name="Putnam N.H."/>
            <person name="Grigoriev I.V."/>
            <person name="Rokhsar D.S."/>
        </authorList>
    </citation>
    <scope>NUCLEOTIDE SEQUENCE</scope>
</reference>
<proteinExistence type="predicted"/>
<dbReference type="InterPro" id="IPR023214">
    <property type="entry name" value="HAD_sf"/>
</dbReference>
<dbReference type="PANTHER" id="PTHR20371:SF1">
    <property type="entry name" value="ENOLASE-PHOSPHATASE E1"/>
    <property type="match status" value="1"/>
</dbReference>